<proteinExistence type="predicted"/>
<dbReference type="Gene3D" id="3.50.50.60">
    <property type="entry name" value="FAD/NAD(P)-binding domain"/>
    <property type="match status" value="1"/>
</dbReference>
<dbReference type="InterPro" id="IPR052189">
    <property type="entry name" value="L-asp_N-monooxygenase_NS-form"/>
</dbReference>
<dbReference type="InterPro" id="IPR038732">
    <property type="entry name" value="HpyO/CreE_NAD-binding"/>
</dbReference>
<accession>A0AAC9K6U4</accession>
<dbReference type="PANTHER" id="PTHR40254">
    <property type="entry name" value="BLR0577 PROTEIN"/>
    <property type="match status" value="1"/>
</dbReference>
<reference evidence="3" key="1">
    <citation type="submission" date="2016-11" db="EMBL/GenBank/DDBJ databases">
        <title>Comparative genomic and phenotypic analysis of Granulibacter bethesdensis clinical isolates from patients with chronic granulomatous disease.</title>
        <authorList>
            <person name="Zarember K.A."/>
            <person name="Porcella S.F."/>
            <person name="Chu J."/>
            <person name="Ding L."/>
            <person name="Dahlstrom E."/>
            <person name="Barbian K."/>
            <person name="Martens C."/>
            <person name="Sykora L."/>
            <person name="Kramer S."/>
            <person name="Pettinato A.M."/>
            <person name="Hong H."/>
            <person name="Wald G."/>
            <person name="Berg L.J."/>
            <person name="Rogge L.S."/>
            <person name="Greenberg D.E."/>
            <person name="Falcone E.L."/>
            <person name="Neves J.F."/>
            <person name="Simoes M.J."/>
            <person name="Casal M."/>
            <person name="Rodriguez-Lopez F.C."/>
            <person name="Zelazny A."/>
            <person name="Gallin J.I."/>
            <person name="Holland S.M."/>
        </authorList>
    </citation>
    <scope>NUCLEOTIDE SEQUENCE [LARGE SCALE GENOMIC DNA]</scope>
    <source>
        <strain evidence="3">NIH9.1</strain>
    </source>
</reference>
<sequence length="495" mass="53237">MLVQPEPAKELQPIRDHGVCRHIALIGCGLSGAAFLAHLIRDHPDFSGRITVLEPSEKLGAGLAYGTSDPVHRTNVAAARMSLFPDLPDHFDEWLRQRNVPQSDAHSTMEDGRIYARRSVFGDYVDDTIRSMIEAASGRVIVRHLRLRAMSASRNQTGWGITLEDGSLIAADILVLGVSHTAPDLPAALRGLAGEKGLVADPWRPDALADVAPDAPVCIIGTGLTACDVIASLRARGHRAPMTALSRRGLLPRPRTLLPVEAAGDFSTEPARTASSLLRRIRSTIAAGEAQGRPWEDVIDALRVQAPVVWGALETAEKRRLLRHVRPFWDVHRFQCAPQIDAVVRQGLEEGWLTVRAASLVSAVSEKSGDIVITSRPRGQADISRLTVRAVVNCTGPGHRSVVEVHPVLHALAQQGALRSDPCRLGIDVDWESRVLDRDGTAWPDAFVVGPLARGTHGELMGLPQVTTQPKAVAATVAALAAKSVARDVPADAEA</sequence>
<protein>
    <submittedName>
        <fullName evidence="2">Pyridine nucleotide-disulfide oxidoreductase family</fullName>
    </submittedName>
</protein>
<dbReference type="EMBL" id="CP018191">
    <property type="protein sequence ID" value="APH53890.1"/>
    <property type="molecule type" value="Genomic_DNA"/>
</dbReference>
<dbReference type="PANTHER" id="PTHR40254:SF1">
    <property type="entry name" value="BLR0577 PROTEIN"/>
    <property type="match status" value="1"/>
</dbReference>
<feature type="domain" description="FAD-dependent urate hydroxylase HpyO/Asp monooxygenase CreE-like FAD/NAD(P)-binding" evidence="1">
    <location>
        <begin position="24"/>
        <end position="180"/>
    </location>
</feature>
<evidence type="ECO:0000259" key="1">
    <source>
        <dbReference type="Pfam" id="PF13454"/>
    </source>
</evidence>
<gene>
    <name evidence="2" type="ORF">GbCGDNIH9_0645</name>
</gene>
<name>A0AAC9K6U4_9PROT</name>
<dbReference type="SUPFAM" id="SSF51905">
    <property type="entry name" value="FAD/NAD(P)-binding domain"/>
    <property type="match status" value="2"/>
</dbReference>
<dbReference type="Proteomes" id="UP000182373">
    <property type="component" value="Chromosome"/>
</dbReference>
<dbReference type="Pfam" id="PF13454">
    <property type="entry name" value="NAD_binding_9"/>
    <property type="match status" value="1"/>
</dbReference>
<dbReference type="RefSeq" id="WP_081368813.1">
    <property type="nucleotide sequence ID" value="NZ_CP018191.1"/>
</dbReference>
<evidence type="ECO:0000313" key="3">
    <source>
        <dbReference type="Proteomes" id="UP000182373"/>
    </source>
</evidence>
<organism evidence="2 3">
    <name type="scientific">Granulibacter bethesdensis</name>
    <dbReference type="NCBI Taxonomy" id="364410"/>
    <lineage>
        <taxon>Bacteria</taxon>
        <taxon>Pseudomonadati</taxon>
        <taxon>Pseudomonadota</taxon>
        <taxon>Alphaproteobacteria</taxon>
        <taxon>Acetobacterales</taxon>
        <taxon>Acetobacteraceae</taxon>
        <taxon>Granulibacter</taxon>
    </lineage>
</organism>
<dbReference type="AlphaFoldDB" id="A0AAC9K6U4"/>
<dbReference type="InterPro" id="IPR036188">
    <property type="entry name" value="FAD/NAD-bd_sf"/>
</dbReference>
<evidence type="ECO:0000313" key="2">
    <source>
        <dbReference type="EMBL" id="APH53890.1"/>
    </source>
</evidence>